<name>A0ABY0EQ28_CLOTA</name>
<dbReference type="Proteomes" id="UP000290273">
    <property type="component" value="Unassembled WGS sequence"/>
</dbReference>
<evidence type="ECO:0000313" key="2">
    <source>
        <dbReference type="Proteomes" id="UP000290273"/>
    </source>
</evidence>
<dbReference type="RefSeq" id="WP_039261790.1">
    <property type="nucleotide sequence ID" value="NZ_JSWD01000095.1"/>
</dbReference>
<proteinExistence type="predicted"/>
<sequence>MEETIDLTPILDKDSKKYIKVAKIVEEKNKTFLDFKFKEDMNETQQILLSTCIANGIAKDKILSEVFKDEIKIRILK</sequence>
<organism evidence="1 2">
    <name type="scientific">Clostridium tetani</name>
    <dbReference type="NCBI Taxonomy" id="1513"/>
    <lineage>
        <taxon>Bacteria</taxon>
        <taxon>Bacillati</taxon>
        <taxon>Bacillota</taxon>
        <taxon>Clostridia</taxon>
        <taxon>Eubacteriales</taxon>
        <taxon>Clostridiaceae</taxon>
        <taxon>Clostridium</taxon>
    </lineage>
</organism>
<accession>A0ABY0EQ28</accession>
<reference evidence="1 2" key="1">
    <citation type="submission" date="2018-06" db="EMBL/GenBank/DDBJ databases">
        <title>Genome conservation of Clostridium tetani.</title>
        <authorList>
            <person name="Bruggemann H."/>
            <person name="Popoff M.R."/>
        </authorList>
    </citation>
    <scope>NUCLEOTIDE SEQUENCE [LARGE SCALE GENOMIC DNA]</scope>
    <source>
        <strain evidence="1 2">63.05</strain>
    </source>
</reference>
<gene>
    <name evidence="1" type="ORF">DP131_07580</name>
</gene>
<comment type="caution">
    <text evidence="1">The sequence shown here is derived from an EMBL/GenBank/DDBJ whole genome shotgun (WGS) entry which is preliminary data.</text>
</comment>
<evidence type="ECO:0000313" key="1">
    <source>
        <dbReference type="EMBL" id="RXI56057.1"/>
    </source>
</evidence>
<dbReference type="EMBL" id="QMAU01000035">
    <property type="protein sequence ID" value="RXI56057.1"/>
    <property type="molecule type" value="Genomic_DNA"/>
</dbReference>
<protein>
    <submittedName>
        <fullName evidence="1">Uncharacterized protein</fullName>
    </submittedName>
</protein>